<reference evidence="1 2" key="1">
    <citation type="submission" date="2018-06" db="EMBL/GenBank/DDBJ databases">
        <title>Genomic Encyclopedia of Type Strains, Phase IV (KMG-IV): sequencing the most valuable type-strain genomes for metagenomic binning, comparative biology and taxonomic classification.</title>
        <authorList>
            <person name="Goeker M."/>
        </authorList>
    </citation>
    <scope>NUCLEOTIDE SEQUENCE [LARGE SCALE GENOMIC DNA]</scope>
    <source>
        <strain evidence="1 2">DSM 18048</strain>
    </source>
</reference>
<evidence type="ECO:0000313" key="1">
    <source>
        <dbReference type="EMBL" id="PYE53172.1"/>
    </source>
</evidence>
<protein>
    <submittedName>
        <fullName evidence="1">Uncharacterized protein</fullName>
    </submittedName>
</protein>
<evidence type="ECO:0000313" key="2">
    <source>
        <dbReference type="Proteomes" id="UP000248326"/>
    </source>
</evidence>
<dbReference type="EMBL" id="QJSX01000010">
    <property type="protein sequence ID" value="PYE53172.1"/>
    <property type="molecule type" value="Genomic_DNA"/>
</dbReference>
<organism evidence="1 2">
    <name type="scientific">Deinococcus yavapaiensis KR-236</name>
    <dbReference type="NCBI Taxonomy" id="694435"/>
    <lineage>
        <taxon>Bacteria</taxon>
        <taxon>Thermotogati</taxon>
        <taxon>Deinococcota</taxon>
        <taxon>Deinococci</taxon>
        <taxon>Deinococcales</taxon>
        <taxon>Deinococcaceae</taxon>
        <taxon>Deinococcus</taxon>
    </lineage>
</organism>
<gene>
    <name evidence="1" type="ORF">DES52_110156</name>
</gene>
<keyword evidence="2" id="KW-1185">Reference proteome</keyword>
<proteinExistence type="predicted"/>
<dbReference type="Proteomes" id="UP000248326">
    <property type="component" value="Unassembled WGS sequence"/>
</dbReference>
<dbReference type="AlphaFoldDB" id="A0A318S6B9"/>
<comment type="caution">
    <text evidence="1">The sequence shown here is derived from an EMBL/GenBank/DDBJ whole genome shotgun (WGS) entry which is preliminary data.</text>
</comment>
<sequence length="56" mass="5988">MRGSRTALITGCAYVVFPLPFTSRSLRSEITVHAVTLAQEGLQGHLMRGVSVSVVS</sequence>
<name>A0A318S6B9_9DEIO</name>
<accession>A0A318S6B9</accession>